<keyword evidence="2" id="KW-1185">Reference proteome</keyword>
<dbReference type="Proteomes" id="UP001055247">
    <property type="component" value="Unassembled WGS sequence"/>
</dbReference>
<reference evidence="1" key="2">
    <citation type="submission" date="2021-08" db="EMBL/GenBank/DDBJ databases">
        <authorList>
            <person name="Tani A."/>
            <person name="Ola A."/>
            <person name="Ogura Y."/>
            <person name="Katsura K."/>
            <person name="Hayashi T."/>
        </authorList>
    </citation>
    <scope>NUCLEOTIDE SEQUENCE</scope>
    <source>
        <strain evidence="1">DSM 16372</strain>
    </source>
</reference>
<evidence type="ECO:0000313" key="1">
    <source>
        <dbReference type="EMBL" id="GJD91157.1"/>
    </source>
</evidence>
<dbReference type="RefSeq" id="WP_238231335.1">
    <property type="nucleotide sequence ID" value="NZ_BPQO01000024.1"/>
</dbReference>
<reference evidence="1" key="1">
    <citation type="journal article" date="2016" name="Front. Microbiol.">
        <title>Genome Sequence of the Piezophilic, Mesophilic Sulfate-Reducing Bacterium Desulfovibrio indicus J2T.</title>
        <authorList>
            <person name="Cao J."/>
            <person name="Maignien L."/>
            <person name="Shao Z."/>
            <person name="Alain K."/>
            <person name="Jebbar M."/>
        </authorList>
    </citation>
    <scope>NUCLEOTIDE SEQUENCE</scope>
    <source>
        <strain evidence="1">DSM 16372</strain>
    </source>
</reference>
<gene>
    <name evidence="1" type="ORF">BHAOGJBA_4705</name>
</gene>
<sequence>MTLTERQARARLARAVEAAGSQIAVARHLPLTDRAAQTAVSRALHGTRAIHPAVLAYLGLRRDPRTLVIHDDAAPPATFKFLAVQASGEAGVAAAVALVAATLGRDA</sequence>
<organism evidence="1 2">
    <name type="scientific">Methylobacterium hispanicum</name>
    <dbReference type="NCBI Taxonomy" id="270350"/>
    <lineage>
        <taxon>Bacteria</taxon>
        <taxon>Pseudomonadati</taxon>
        <taxon>Pseudomonadota</taxon>
        <taxon>Alphaproteobacteria</taxon>
        <taxon>Hyphomicrobiales</taxon>
        <taxon>Methylobacteriaceae</taxon>
        <taxon>Methylobacterium</taxon>
    </lineage>
</organism>
<accession>A0AAV4ZSH1</accession>
<proteinExistence type="predicted"/>
<dbReference type="AlphaFoldDB" id="A0AAV4ZSH1"/>
<comment type="caution">
    <text evidence="1">The sequence shown here is derived from an EMBL/GenBank/DDBJ whole genome shotgun (WGS) entry which is preliminary data.</text>
</comment>
<name>A0AAV4ZSH1_9HYPH</name>
<evidence type="ECO:0000313" key="2">
    <source>
        <dbReference type="Proteomes" id="UP001055247"/>
    </source>
</evidence>
<protein>
    <submittedName>
        <fullName evidence="1">Uncharacterized protein</fullName>
    </submittedName>
</protein>
<dbReference type="EMBL" id="BPQO01000024">
    <property type="protein sequence ID" value="GJD91157.1"/>
    <property type="molecule type" value="Genomic_DNA"/>
</dbReference>